<organism evidence="2 3">
    <name type="scientific">Jiangella asiatica</name>
    <dbReference type="NCBI Taxonomy" id="2530372"/>
    <lineage>
        <taxon>Bacteria</taxon>
        <taxon>Bacillati</taxon>
        <taxon>Actinomycetota</taxon>
        <taxon>Actinomycetes</taxon>
        <taxon>Jiangellales</taxon>
        <taxon>Jiangellaceae</taxon>
        <taxon>Jiangella</taxon>
    </lineage>
</organism>
<accession>A0A4R5DI02</accession>
<gene>
    <name evidence="2" type="ORF">E1269_09535</name>
</gene>
<evidence type="ECO:0000256" key="1">
    <source>
        <dbReference type="ARBA" id="ARBA00006479"/>
    </source>
</evidence>
<dbReference type="SUPFAM" id="SSF53067">
    <property type="entry name" value="Actin-like ATPase domain"/>
    <property type="match status" value="1"/>
</dbReference>
<proteinExistence type="inferred from homology"/>
<dbReference type="PANTHER" id="PTHR18964:SF149">
    <property type="entry name" value="BIFUNCTIONAL UDP-N-ACETYLGLUCOSAMINE 2-EPIMERASE_N-ACETYLMANNOSAMINE KINASE"/>
    <property type="match status" value="1"/>
</dbReference>
<dbReference type="AlphaFoldDB" id="A0A4R5DI02"/>
<evidence type="ECO:0000313" key="2">
    <source>
        <dbReference type="EMBL" id="TDE11524.1"/>
    </source>
</evidence>
<dbReference type="PANTHER" id="PTHR18964">
    <property type="entry name" value="ROK (REPRESSOR, ORF, KINASE) FAMILY"/>
    <property type="match status" value="1"/>
</dbReference>
<sequence length="277" mass="27992">MALALAEPDATIVARRRLPTYAVDGAERALARALDAAEKLVSDSGRPLLAAGIATPGVVRPDGIDLAPNVPGWGELRLADALRSRLGDIPVPVWNDVNAAALAEARHGSLRDADPGLVLGLGTGVAAALTVGGRVVPGFHGAAGEIGYTLGGAGTLDPDEAHLEAVFGGRVLDDLAAAHGLSGGAAELVAAADPELSAVVDQRIDTMARVVVGMCLLLDPERVVLFGGLTGSARIVTRLTERLRSHLVFVPGVVVSGFAQDAPLVGAVTLAADAAST</sequence>
<dbReference type="Pfam" id="PF00480">
    <property type="entry name" value="ROK"/>
    <property type="match status" value="1"/>
</dbReference>
<dbReference type="InParanoid" id="A0A4R5DI02"/>
<reference evidence="2 3" key="1">
    <citation type="submission" date="2019-03" db="EMBL/GenBank/DDBJ databases">
        <title>Draft genome sequences of novel Actinobacteria.</title>
        <authorList>
            <person name="Sahin N."/>
            <person name="Ay H."/>
            <person name="Saygin H."/>
        </authorList>
    </citation>
    <scope>NUCLEOTIDE SEQUENCE [LARGE SCALE GENOMIC DNA]</scope>
    <source>
        <strain evidence="2 3">5K138</strain>
    </source>
</reference>
<dbReference type="OrthoDB" id="9795247at2"/>
<dbReference type="InterPro" id="IPR000600">
    <property type="entry name" value="ROK"/>
</dbReference>
<keyword evidence="3" id="KW-1185">Reference proteome</keyword>
<dbReference type="Proteomes" id="UP000294739">
    <property type="component" value="Unassembled WGS sequence"/>
</dbReference>
<evidence type="ECO:0000313" key="3">
    <source>
        <dbReference type="Proteomes" id="UP000294739"/>
    </source>
</evidence>
<comment type="similarity">
    <text evidence="1">Belongs to the ROK (NagC/XylR) family.</text>
</comment>
<protein>
    <submittedName>
        <fullName evidence="2">ROK family protein</fullName>
    </submittedName>
</protein>
<dbReference type="Gene3D" id="3.30.420.40">
    <property type="match status" value="2"/>
</dbReference>
<dbReference type="InterPro" id="IPR043129">
    <property type="entry name" value="ATPase_NBD"/>
</dbReference>
<comment type="caution">
    <text evidence="2">The sequence shown here is derived from an EMBL/GenBank/DDBJ whole genome shotgun (WGS) entry which is preliminary data.</text>
</comment>
<name>A0A4R5DI02_9ACTN</name>
<dbReference type="EMBL" id="SMKZ01000010">
    <property type="protein sequence ID" value="TDE11524.1"/>
    <property type="molecule type" value="Genomic_DNA"/>
</dbReference>